<dbReference type="Proteomes" id="UP000625316">
    <property type="component" value="Unassembled WGS sequence"/>
</dbReference>
<evidence type="ECO:0000313" key="1">
    <source>
        <dbReference type="EMBL" id="MBE9032120.1"/>
    </source>
</evidence>
<dbReference type="RefSeq" id="WP_264326943.1">
    <property type="nucleotide sequence ID" value="NZ_JADEXQ010000089.1"/>
</dbReference>
<keyword evidence="2" id="KW-1185">Reference proteome</keyword>
<organism evidence="1 2">
    <name type="scientific">Romeriopsis navalis LEGE 11480</name>
    <dbReference type="NCBI Taxonomy" id="2777977"/>
    <lineage>
        <taxon>Bacteria</taxon>
        <taxon>Bacillati</taxon>
        <taxon>Cyanobacteriota</taxon>
        <taxon>Cyanophyceae</taxon>
        <taxon>Leptolyngbyales</taxon>
        <taxon>Leptolyngbyaceae</taxon>
        <taxon>Romeriopsis</taxon>
        <taxon>Romeriopsis navalis</taxon>
    </lineage>
</organism>
<protein>
    <submittedName>
        <fullName evidence="1">LPS biosynthesis glycosyltransferase</fullName>
    </submittedName>
</protein>
<gene>
    <name evidence="1" type="ORF">IQ266_20485</name>
</gene>
<dbReference type="EMBL" id="JADEXQ010000089">
    <property type="protein sequence ID" value="MBE9032120.1"/>
    <property type="molecule type" value="Genomic_DNA"/>
</dbReference>
<comment type="caution">
    <text evidence="1">The sequence shown here is derived from an EMBL/GenBank/DDBJ whole genome shotgun (WGS) entry which is preliminary data.</text>
</comment>
<accession>A0A928Z6D2</accession>
<name>A0A928Z6D2_9CYAN</name>
<evidence type="ECO:0000313" key="2">
    <source>
        <dbReference type="Proteomes" id="UP000625316"/>
    </source>
</evidence>
<dbReference type="AlphaFoldDB" id="A0A928Z6D2"/>
<proteinExistence type="predicted"/>
<reference evidence="1" key="1">
    <citation type="submission" date="2020-10" db="EMBL/GenBank/DDBJ databases">
        <authorList>
            <person name="Castelo-Branco R."/>
            <person name="Eusebio N."/>
            <person name="Adriana R."/>
            <person name="Vieira A."/>
            <person name="Brugerolle De Fraissinette N."/>
            <person name="Rezende De Castro R."/>
            <person name="Schneider M.P."/>
            <person name="Vasconcelos V."/>
            <person name="Leao P.N."/>
        </authorList>
    </citation>
    <scope>NUCLEOTIDE SEQUENCE</scope>
    <source>
        <strain evidence="1">LEGE 11480</strain>
    </source>
</reference>
<sequence length="289" mass="32620">MQQTNSLASQPALAEQLQSVFIIAHRESTDQLESILQAEGLTTNVLRQVVTPELQSYSPSYRCLLNHYNAWQQIAQSPSPVMIIEADFVPICHFGQAPMPMPIDDPQAGITWLYTCASQLYTVTEQGFAEGFSVSTVAYILTPKAAKALLDFIQPYAETPERYSSWDSTLAEFLLKRGFTNYIPFRNYGEHGGIPNPEHRKHGLSSAHRADSLYDRLAFQPPYADNHLNVWKERSQARLKGFGRLLLGRYLRPKVCFTSSIPLRLLRFAILRQFSLHLPDATADRTAST</sequence>